<evidence type="ECO:0000256" key="2">
    <source>
        <dbReference type="ARBA" id="ARBA00022842"/>
    </source>
</evidence>
<evidence type="ECO:0000313" key="6">
    <source>
        <dbReference type="Proteomes" id="UP000076154"/>
    </source>
</evidence>
<feature type="signal peptide" evidence="4">
    <location>
        <begin position="1"/>
        <end position="19"/>
    </location>
</feature>
<organism evidence="5 6">
    <name type="scientific">Hypsizygus marmoreus</name>
    <name type="common">White beech mushroom</name>
    <name type="synonym">Agaricus marmoreus</name>
    <dbReference type="NCBI Taxonomy" id="39966"/>
    <lineage>
        <taxon>Eukaryota</taxon>
        <taxon>Fungi</taxon>
        <taxon>Dikarya</taxon>
        <taxon>Basidiomycota</taxon>
        <taxon>Agaricomycotina</taxon>
        <taxon>Agaricomycetes</taxon>
        <taxon>Agaricomycetidae</taxon>
        <taxon>Agaricales</taxon>
        <taxon>Tricholomatineae</taxon>
        <taxon>Lyophyllaceae</taxon>
        <taxon>Hypsizygus</taxon>
    </lineage>
</organism>
<feature type="chain" id="PRO_5016968027" evidence="4">
    <location>
        <begin position="20"/>
        <end position="404"/>
    </location>
</feature>
<reference evidence="5" key="1">
    <citation type="submission" date="2018-04" db="EMBL/GenBank/DDBJ databases">
        <title>Whole genome sequencing of Hypsizygus marmoreus.</title>
        <authorList>
            <person name="Choi I.-G."/>
            <person name="Min B."/>
            <person name="Kim J.-G."/>
            <person name="Kim S."/>
            <person name="Oh Y.-L."/>
            <person name="Kong W.-S."/>
            <person name="Park H."/>
            <person name="Jeong J."/>
            <person name="Song E.-S."/>
        </authorList>
    </citation>
    <scope>NUCLEOTIDE SEQUENCE [LARGE SCALE GENOMIC DNA]</scope>
    <source>
        <strain evidence="5">51987-8</strain>
    </source>
</reference>
<keyword evidence="4" id="KW-0732">Signal</keyword>
<dbReference type="STRING" id="39966.A0A369J0D2"/>
<keyword evidence="5" id="KW-0540">Nuclease</keyword>
<keyword evidence="1" id="KW-0479">Metal-binding</keyword>
<dbReference type="InParanoid" id="A0A369J0D2"/>
<accession>A0A369J0D2</accession>
<dbReference type="Proteomes" id="UP000076154">
    <property type="component" value="Unassembled WGS sequence"/>
</dbReference>
<evidence type="ECO:0000256" key="4">
    <source>
        <dbReference type="SAM" id="SignalP"/>
    </source>
</evidence>
<dbReference type="OrthoDB" id="1937206at2759"/>
<dbReference type="GO" id="GO:0005634">
    <property type="term" value="C:nucleus"/>
    <property type="evidence" value="ECO:0007669"/>
    <property type="project" value="TreeGrafter"/>
</dbReference>
<keyword evidence="5" id="KW-0255">Endonuclease</keyword>
<evidence type="ECO:0000256" key="3">
    <source>
        <dbReference type="SAM" id="MobiDB-lite"/>
    </source>
</evidence>
<proteinExistence type="predicted"/>
<dbReference type="PANTHER" id="PTHR11081">
    <property type="entry name" value="FLAP ENDONUCLEASE FAMILY MEMBER"/>
    <property type="match status" value="1"/>
</dbReference>
<keyword evidence="5" id="KW-0378">Hydrolase</keyword>
<evidence type="ECO:0000313" key="5">
    <source>
        <dbReference type="EMBL" id="RDB14590.1"/>
    </source>
</evidence>
<evidence type="ECO:0000256" key="1">
    <source>
        <dbReference type="ARBA" id="ARBA00022723"/>
    </source>
</evidence>
<feature type="compositionally biased region" description="Acidic residues" evidence="3">
    <location>
        <begin position="266"/>
        <end position="276"/>
    </location>
</feature>
<feature type="region of interest" description="Disordered" evidence="3">
    <location>
        <begin position="259"/>
        <end position="306"/>
    </location>
</feature>
<gene>
    <name evidence="5" type="primary">FEN12</name>
    <name evidence="5" type="ORF">Hypma_016462</name>
</gene>
<dbReference type="SUPFAM" id="SSF47807">
    <property type="entry name" value="5' to 3' exonuclease, C-terminal subdomain"/>
    <property type="match status" value="1"/>
</dbReference>
<dbReference type="InterPro" id="IPR008918">
    <property type="entry name" value="HhH2"/>
</dbReference>
<dbReference type="InterPro" id="IPR006084">
    <property type="entry name" value="XPG/Rad2"/>
</dbReference>
<dbReference type="SMART" id="SM00279">
    <property type="entry name" value="HhH2"/>
    <property type="match status" value="1"/>
</dbReference>
<keyword evidence="6" id="KW-1185">Reference proteome</keyword>
<dbReference type="AlphaFoldDB" id="A0A369J0D2"/>
<protein>
    <submittedName>
        <fullName evidence="5">Flap endonuclease 1-B</fullName>
    </submittedName>
</protein>
<dbReference type="GO" id="GO:0003677">
    <property type="term" value="F:DNA binding"/>
    <property type="evidence" value="ECO:0007669"/>
    <property type="project" value="InterPro"/>
</dbReference>
<dbReference type="Gene3D" id="1.10.150.20">
    <property type="entry name" value="5' to 3' exonuclease, C-terminal subdomain"/>
    <property type="match status" value="1"/>
</dbReference>
<dbReference type="GO" id="GO:0017108">
    <property type="term" value="F:5'-flap endonuclease activity"/>
    <property type="evidence" value="ECO:0007669"/>
    <property type="project" value="TreeGrafter"/>
</dbReference>
<dbReference type="InterPro" id="IPR036279">
    <property type="entry name" value="5-3_exonuclease_C_sf"/>
</dbReference>
<dbReference type="GO" id="GO:0005737">
    <property type="term" value="C:cytoplasm"/>
    <property type="evidence" value="ECO:0007669"/>
    <property type="project" value="TreeGrafter"/>
</dbReference>
<name>A0A369J0D2_HYPMA</name>
<dbReference type="GO" id="GO:0046872">
    <property type="term" value="F:metal ion binding"/>
    <property type="evidence" value="ECO:0007669"/>
    <property type="project" value="UniProtKB-KW"/>
</dbReference>
<comment type="caution">
    <text evidence="5">The sequence shown here is derived from an EMBL/GenBank/DDBJ whole genome shotgun (WGS) entry which is preliminary data.</text>
</comment>
<feature type="region of interest" description="Disordered" evidence="3">
    <location>
        <begin position="334"/>
        <end position="387"/>
    </location>
</feature>
<dbReference type="PANTHER" id="PTHR11081:SF9">
    <property type="entry name" value="FLAP ENDONUCLEASE 1"/>
    <property type="match status" value="1"/>
</dbReference>
<sequence length="404" mass="45018">MKLSTVFAVIAAIAAPALAAPALEAAAEARSELQKRDFSVYVCEHEGFQPRCNNIFPPFNVCQPFSATGLTGFQAFGPSQGTICLWYTGPNCTGTQSDYIVYPGFSTVPAFWQFNTASWKCFTIFEWLRGPEEQPNRCIAEDQRYVASTQLLLEYYEECRRLLKLMGILVVAVPPEVEAQCAELARGRKTPKKKQSVKSTYKGDSCWPWHGYEPDVCILLGCDYLEPIKGVVPKSALQLIREYAGLEAVLEHLREKAAEKAVAAQSDEEDAPEDEPGPTSHVERPDEFDVESTPKPRLNKNDFGRSDPDVEGLVEYLVTDKGFSEERKGCLDGLFPVKPQENSSPKNDSKGKVKVDAKAKVIMREDDDKGESSRAKQAKTKKRRGHPKRMSLMFCFREALVLGA</sequence>
<dbReference type="SUPFAM" id="SSF88723">
    <property type="entry name" value="PIN domain-like"/>
    <property type="match status" value="1"/>
</dbReference>
<feature type="compositionally biased region" description="Basic and acidic residues" evidence="3">
    <location>
        <begin position="347"/>
        <end position="374"/>
    </location>
</feature>
<dbReference type="GO" id="GO:0006281">
    <property type="term" value="P:DNA repair"/>
    <property type="evidence" value="ECO:0007669"/>
    <property type="project" value="UniProtKB-ARBA"/>
</dbReference>
<dbReference type="GO" id="GO:0008409">
    <property type="term" value="F:5'-3' exonuclease activity"/>
    <property type="evidence" value="ECO:0007669"/>
    <property type="project" value="TreeGrafter"/>
</dbReference>
<dbReference type="EMBL" id="LUEZ02000096">
    <property type="protein sequence ID" value="RDB14590.1"/>
    <property type="molecule type" value="Genomic_DNA"/>
</dbReference>
<dbReference type="InterPro" id="IPR029060">
    <property type="entry name" value="PIN-like_dom_sf"/>
</dbReference>
<keyword evidence="2" id="KW-0460">Magnesium</keyword>
<feature type="compositionally biased region" description="Basic residues" evidence="3">
    <location>
        <begin position="376"/>
        <end position="387"/>
    </location>
</feature>